<sequence length="212" mass="21471">MTIKCVLTAGAVSCLAFSAAQAETRNFDFSGFSAVEASAGLSVEVTVGGDYSVRAEGDADDLEKLRLELDGDTLEVGRKRSSIFQRNSRSDITVFVSMPSMNEASASSGSELTATGIDAGDFSASVSSGAEATLSGTCDTIDASGSTGADLDADDLRCSHADADVSTGASLSLYASESIEADASTGGDIVVYGGPANTDIDKSTGGSVRVRD</sequence>
<dbReference type="Proteomes" id="UP001214043">
    <property type="component" value="Chromosome"/>
</dbReference>
<gene>
    <name evidence="4" type="ORF">PUV54_10340</name>
</gene>
<name>A0AAF0CG63_9PROT</name>
<reference evidence="4" key="1">
    <citation type="submission" date="2023-02" db="EMBL/GenBank/DDBJ databases">
        <title>Genome sequence of Hyphococcus flavus.</title>
        <authorList>
            <person name="Rong J.-C."/>
            <person name="Zhao Q."/>
            <person name="Yi M."/>
            <person name="Wu J.-Y."/>
        </authorList>
    </citation>
    <scope>NUCLEOTIDE SEQUENCE</scope>
    <source>
        <strain evidence="4">MCCC 1K03223</strain>
    </source>
</reference>
<evidence type="ECO:0000313" key="5">
    <source>
        <dbReference type="Proteomes" id="UP001214043"/>
    </source>
</evidence>
<feature type="domain" description="Putative auto-transporter adhesin head GIN" evidence="3">
    <location>
        <begin position="32"/>
        <end position="195"/>
    </location>
</feature>
<dbReference type="Gene3D" id="2.160.20.120">
    <property type="match status" value="1"/>
</dbReference>
<evidence type="ECO:0000313" key="4">
    <source>
        <dbReference type="EMBL" id="WDI30357.1"/>
    </source>
</evidence>
<keyword evidence="5" id="KW-1185">Reference proteome</keyword>
<keyword evidence="2" id="KW-0732">Signal</keyword>
<feature type="region of interest" description="Disordered" evidence="1">
    <location>
        <begin position="193"/>
        <end position="212"/>
    </location>
</feature>
<dbReference type="RefSeq" id="WP_274492157.1">
    <property type="nucleotide sequence ID" value="NZ_CP118166.1"/>
</dbReference>
<protein>
    <submittedName>
        <fullName evidence="4">DUF2807 domain-containing protein</fullName>
    </submittedName>
</protein>
<evidence type="ECO:0000256" key="1">
    <source>
        <dbReference type="SAM" id="MobiDB-lite"/>
    </source>
</evidence>
<dbReference type="KEGG" id="hfl:PUV54_10340"/>
<dbReference type="InterPro" id="IPR021255">
    <property type="entry name" value="DUF2807"/>
</dbReference>
<evidence type="ECO:0000259" key="3">
    <source>
        <dbReference type="Pfam" id="PF10988"/>
    </source>
</evidence>
<organism evidence="4 5">
    <name type="scientific">Hyphococcus flavus</name>
    <dbReference type="NCBI Taxonomy" id="1866326"/>
    <lineage>
        <taxon>Bacteria</taxon>
        <taxon>Pseudomonadati</taxon>
        <taxon>Pseudomonadota</taxon>
        <taxon>Alphaproteobacteria</taxon>
        <taxon>Parvularculales</taxon>
        <taxon>Parvularculaceae</taxon>
        <taxon>Hyphococcus</taxon>
    </lineage>
</organism>
<feature type="chain" id="PRO_5042101356" evidence="2">
    <location>
        <begin position="23"/>
        <end position="212"/>
    </location>
</feature>
<dbReference type="AlphaFoldDB" id="A0AAF0CG63"/>
<dbReference type="Pfam" id="PF10988">
    <property type="entry name" value="DUF2807"/>
    <property type="match status" value="1"/>
</dbReference>
<evidence type="ECO:0000256" key="2">
    <source>
        <dbReference type="SAM" id="SignalP"/>
    </source>
</evidence>
<feature type="signal peptide" evidence="2">
    <location>
        <begin position="1"/>
        <end position="22"/>
    </location>
</feature>
<dbReference type="EMBL" id="CP118166">
    <property type="protein sequence ID" value="WDI30357.1"/>
    <property type="molecule type" value="Genomic_DNA"/>
</dbReference>
<proteinExistence type="predicted"/>
<accession>A0AAF0CG63</accession>